<organism evidence="2 3">
    <name type="scientific">Neorhodopirellula lusitana</name>
    <dbReference type="NCBI Taxonomy" id="445327"/>
    <lineage>
        <taxon>Bacteria</taxon>
        <taxon>Pseudomonadati</taxon>
        <taxon>Planctomycetota</taxon>
        <taxon>Planctomycetia</taxon>
        <taxon>Pirellulales</taxon>
        <taxon>Pirellulaceae</taxon>
        <taxon>Neorhodopirellula</taxon>
    </lineage>
</organism>
<evidence type="ECO:0000313" key="3">
    <source>
        <dbReference type="Proteomes" id="UP001158067"/>
    </source>
</evidence>
<accession>A0ABY1PSM5</accession>
<evidence type="ECO:0000313" key="2">
    <source>
        <dbReference type="EMBL" id="SMP45905.1"/>
    </source>
</evidence>
<evidence type="ECO:0000256" key="1">
    <source>
        <dbReference type="SAM" id="Phobius"/>
    </source>
</evidence>
<keyword evidence="1" id="KW-1133">Transmembrane helix</keyword>
<keyword evidence="3" id="KW-1185">Reference proteome</keyword>
<name>A0ABY1PSM5_9BACT</name>
<feature type="transmembrane region" description="Helical" evidence="1">
    <location>
        <begin position="200"/>
        <end position="219"/>
    </location>
</feature>
<keyword evidence="1" id="KW-0812">Transmembrane</keyword>
<comment type="caution">
    <text evidence="2">The sequence shown here is derived from an EMBL/GenBank/DDBJ whole genome shotgun (WGS) entry which is preliminary data.</text>
</comment>
<dbReference type="InterPro" id="IPR008523">
    <property type="entry name" value="DUF805"/>
</dbReference>
<keyword evidence="1" id="KW-0472">Membrane</keyword>
<dbReference type="Pfam" id="PF05656">
    <property type="entry name" value="DUF805"/>
    <property type="match status" value="1"/>
</dbReference>
<dbReference type="EMBL" id="FXUG01000002">
    <property type="protein sequence ID" value="SMP45905.1"/>
    <property type="molecule type" value="Genomic_DNA"/>
</dbReference>
<gene>
    <name evidence="2" type="ORF">SAMN06265222_10224</name>
</gene>
<feature type="transmembrane region" description="Helical" evidence="1">
    <location>
        <begin position="106"/>
        <end position="129"/>
    </location>
</feature>
<dbReference type="Proteomes" id="UP001158067">
    <property type="component" value="Unassembled WGS sequence"/>
</dbReference>
<protein>
    <recommendedName>
        <fullName evidence="4">DUF805 domain-containing protein</fullName>
    </recommendedName>
</protein>
<proteinExistence type="predicted"/>
<sequence length="496" mass="54941">MHDSILRQPMRWFRVEGPVSRQEYLQLGFALGFLKYFVEVLVVGFLTGRFFTPLDFVNPWLNSKAEFLNDMPGAAVVWLLFTLPFVAVAVSMSIRRASDAGLSPWLGLAMLVPLVNLLFMSVLSIVPTYDPELEAELDLSSAAVTAAFTPPALQEDDDVAVPRYGDHGLSRTAAFMRGLGAGCAMQVFTGLVSVWVLQEYGFILFFTAPVVAGAISGAVFNRGYRWRKRSLFGLIALMNFVSFVLMLAVGLDGAICLLMAFPLLFPLSFFGGLAGRAIVGVMHKGRDDRRGMIGAAIMLPLCLLLEPLDDQRALHRVDTTVLIDAATPEVWQQVVAFPEITEQPAWFFRLGIAAPIRARIEGTGVGACRFCEFTTGAFVEPITTWQAPKDGSQLGLLAFDVTEQPLPMEEWTPFSGLHPPHLDDGFVSRRGQFLLEPIGNGKTRLTGTTWYDIDVRPRLYWKAWADPTIHAIHYRVLGHIQNVCEEPIESESRLGR</sequence>
<evidence type="ECO:0008006" key="4">
    <source>
        <dbReference type="Google" id="ProtNLM"/>
    </source>
</evidence>
<feature type="transmembrane region" description="Helical" evidence="1">
    <location>
        <begin position="257"/>
        <end position="279"/>
    </location>
</feature>
<reference evidence="2 3" key="1">
    <citation type="submission" date="2017-05" db="EMBL/GenBank/DDBJ databases">
        <authorList>
            <person name="Varghese N."/>
            <person name="Submissions S."/>
        </authorList>
    </citation>
    <scope>NUCLEOTIDE SEQUENCE [LARGE SCALE GENOMIC DNA]</scope>
    <source>
        <strain evidence="2 3">DSM 25457</strain>
    </source>
</reference>
<feature type="transmembrane region" description="Helical" evidence="1">
    <location>
        <begin position="231"/>
        <end position="251"/>
    </location>
</feature>
<feature type="transmembrane region" description="Helical" evidence="1">
    <location>
        <begin position="71"/>
        <end position="94"/>
    </location>
</feature>
<feature type="transmembrane region" description="Helical" evidence="1">
    <location>
        <begin position="24"/>
        <end position="51"/>
    </location>
</feature>